<organism evidence="3 4">
    <name type="scientific">Hufsiella arboris</name>
    <dbReference type="NCBI Taxonomy" id="2695275"/>
    <lineage>
        <taxon>Bacteria</taxon>
        <taxon>Pseudomonadati</taxon>
        <taxon>Bacteroidota</taxon>
        <taxon>Sphingobacteriia</taxon>
        <taxon>Sphingobacteriales</taxon>
        <taxon>Sphingobacteriaceae</taxon>
        <taxon>Hufsiella</taxon>
    </lineage>
</organism>
<dbReference type="PANTHER" id="PTHR19353">
    <property type="entry name" value="FATTY ACID DESATURASE 2"/>
    <property type="match status" value="1"/>
</dbReference>
<evidence type="ECO:0000313" key="3">
    <source>
        <dbReference type="EMBL" id="MXV50588.1"/>
    </source>
</evidence>
<sequence length="357" mass="41298">MSKISFNNSGSPFFKSLKQKVNGYFSENQLSKTGGTKLFLKGLLIAMSAVTLYVVLVFFTPHPYLSIALCVVLGINLSAIGFNIMHEGGHDSFSKHKWVNVLSAYSLNLLGGTIYFWKQKHNIDHHTYTNIDGMDHDIDVKFMRMHREQPRLWYHRFQHIYWVLLYGISYMAWILYQDFEKYFTGKMGKNGVSRPFNFKEHFIFWLTKAVYATVYLVIPVLMIGWLETLIGFLILSVACGLSLSIVFQLAHVVEETEFPVPENEKIEKEWAVHQINSTANFATKSKIVSWLLGGLNFQVEHHLFPGISHIHYPEINKLVKQTCEEFNVAYFEHRTMANALSSHLTHIRRLGKYSDMQ</sequence>
<dbReference type="PIRSF" id="PIRSF015921">
    <property type="entry name" value="FA_sphinglp_des"/>
    <property type="match status" value="1"/>
</dbReference>
<dbReference type="InterPro" id="IPR005804">
    <property type="entry name" value="FA_desaturase_dom"/>
</dbReference>
<protein>
    <submittedName>
        <fullName evidence="3">Acyl-CoA desaturase</fullName>
    </submittedName>
</protein>
<dbReference type="Pfam" id="PF00487">
    <property type="entry name" value="FA_desaturase"/>
    <property type="match status" value="1"/>
</dbReference>
<gene>
    <name evidence="3" type="ORF">GS399_06355</name>
</gene>
<keyword evidence="4" id="KW-1185">Reference proteome</keyword>
<dbReference type="PANTHER" id="PTHR19353:SF19">
    <property type="entry name" value="DELTA(5) FATTY ACID DESATURASE C-RELATED"/>
    <property type="match status" value="1"/>
</dbReference>
<feature type="domain" description="Fatty acid desaturase" evidence="2">
    <location>
        <begin position="65"/>
        <end position="332"/>
    </location>
</feature>
<proteinExistence type="predicted"/>
<dbReference type="GO" id="GO:0008610">
    <property type="term" value="P:lipid biosynthetic process"/>
    <property type="evidence" value="ECO:0007669"/>
    <property type="project" value="UniProtKB-ARBA"/>
</dbReference>
<name>A0A7K1Y977_9SPHI</name>
<keyword evidence="1" id="KW-0472">Membrane</keyword>
<accession>A0A7K1Y977</accession>
<dbReference type="InterPro" id="IPR012171">
    <property type="entry name" value="Fatty_acid_desaturase"/>
</dbReference>
<dbReference type="EMBL" id="WVHT01000002">
    <property type="protein sequence ID" value="MXV50588.1"/>
    <property type="molecule type" value="Genomic_DNA"/>
</dbReference>
<dbReference type="Proteomes" id="UP000466586">
    <property type="component" value="Unassembled WGS sequence"/>
</dbReference>
<keyword evidence="1" id="KW-0812">Transmembrane</keyword>
<dbReference type="GO" id="GO:0016020">
    <property type="term" value="C:membrane"/>
    <property type="evidence" value="ECO:0007669"/>
    <property type="project" value="TreeGrafter"/>
</dbReference>
<feature type="transmembrane region" description="Helical" evidence="1">
    <location>
        <begin position="202"/>
        <end position="223"/>
    </location>
</feature>
<keyword evidence="1" id="KW-1133">Transmembrane helix</keyword>
<dbReference type="RefSeq" id="WP_160843750.1">
    <property type="nucleotide sequence ID" value="NZ_WVHT01000002.1"/>
</dbReference>
<evidence type="ECO:0000256" key="1">
    <source>
        <dbReference type="SAM" id="Phobius"/>
    </source>
</evidence>
<feature type="transmembrane region" description="Helical" evidence="1">
    <location>
        <begin position="229"/>
        <end position="250"/>
    </location>
</feature>
<dbReference type="CDD" id="cd03506">
    <property type="entry name" value="Delta6-FADS-like"/>
    <property type="match status" value="1"/>
</dbReference>
<feature type="transmembrane region" description="Helical" evidence="1">
    <location>
        <begin position="159"/>
        <end position="176"/>
    </location>
</feature>
<dbReference type="AlphaFoldDB" id="A0A7K1Y977"/>
<evidence type="ECO:0000259" key="2">
    <source>
        <dbReference type="Pfam" id="PF00487"/>
    </source>
</evidence>
<comment type="caution">
    <text evidence="3">The sequence shown here is derived from an EMBL/GenBank/DDBJ whole genome shotgun (WGS) entry which is preliminary data.</text>
</comment>
<feature type="transmembrane region" description="Helical" evidence="1">
    <location>
        <begin position="38"/>
        <end position="59"/>
    </location>
</feature>
<reference evidence="3 4" key="1">
    <citation type="submission" date="2019-11" db="EMBL/GenBank/DDBJ databases">
        <title>Pedobacter sp. HMF7647 Genome sequencing and assembly.</title>
        <authorList>
            <person name="Kang H."/>
            <person name="Kim H."/>
            <person name="Joh K."/>
        </authorList>
    </citation>
    <scope>NUCLEOTIDE SEQUENCE [LARGE SCALE GENOMIC DNA]</scope>
    <source>
        <strain evidence="3 4">HMF7647</strain>
    </source>
</reference>
<dbReference type="GO" id="GO:0016717">
    <property type="term" value="F:oxidoreductase activity, acting on paired donors, with oxidation of a pair of donors resulting in the reduction of molecular oxygen to two molecules of water"/>
    <property type="evidence" value="ECO:0007669"/>
    <property type="project" value="TreeGrafter"/>
</dbReference>
<feature type="transmembrane region" description="Helical" evidence="1">
    <location>
        <begin position="98"/>
        <end position="117"/>
    </location>
</feature>
<evidence type="ECO:0000313" key="4">
    <source>
        <dbReference type="Proteomes" id="UP000466586"/>
    </source>
</evidence>
<feature type="transmembrane region" description="Helical" evidence="1">
    <location>
        <begin position="65"/>
        <end position="86"/>
    </location>
</feature>